<evidence type="ECO:0000256" key="2">
    <source>
        <dbReference type="ARBA" id="ARBA00022801"/>
    </source>
</evidence>
<dbReference type="GO" id="GO:0006139">
    <property type="term" value="P:nucleobase-containing compound metabolic process"/>
    <property type="evidence" value="ECO:0007669"/>
    <property type="project" value="UniProtKB-ARBA"/>
</dbReference>
<evidence type="ECO:0000256" key="1">
    <source>
        <dbReference type="ARBA" id="ARBA00010774"/>
    </source>
</evidence>
<evidence type="ECO:0008006" key="6">
    <source>
        <dbReference type="Google" id="ProtNLM"/>
    </source>
</evidence>
<organism evidence="4 5">
    <name type="scientific">Reticulomyxa filosa</name>
    <dbReference type="NCBI Taxonomy" id="46433"/>
    <lineage>
        <taxon>Eukaryota</taxon>
        <taxon>Sar</taxon>
        <taxon>Rhizaria</taxon>
        <taxon>Retaria</taxon>
        <taxon>Foraminifera</taxon>
        <taxon>Monothalamids</taxon>
        <taxon>Reticulomyxidae</taxon>
        <taxon>Reticulomyxa</taxon>
    </lineage>
</organism>
<dbReference type="AlphaFoldDB" id="X6NAC5"/>
<gene>
    <name evidence="4" type="ORF">RFI_14475</name>
</gene>
<sequence length="286" mass="33096">MSSHYDEKNSQETQKKAKSAEKPKSTVVPEVNPAVEKASTVEKKSEGKITATASVTSTTVDIDKEEKSSQPPLYSLDSFDNPRRFIRGNDYQVLYVAKRSKQKQQEFFFCIVTIYVCIRMKMNGADLQKELNSLKLEYKDKYKELYPRKLNPLRPEDKNKHQIKIMQFNVLADGLSGLYSNSQKDDKAFVGVPQESLEFNYRGFRVIEEIMRHDPDIVTMEEVDQFEHYLKGYTGFHSPKKSSPCLEIGRELNKKMLPDGVATFYKTKNFKLVDSRLFGKQRNENE</sequence>
<dbReference type="EMBL" id="ASPP01010523">
    <property type="protein sequence ID" value="ETO22719.1"/>
    <property type="molecule type" value="Genomic_DNA"/>
</dbReference>
<dbReference type="Gene3D" id="3.60.10.10">
    <property type="entry name" value="Endonuclease/exonuclease/phosphatase"/>
    <property type="match status" value="1"/>
</dbReference>
<accession>X6NAC5</accession>
<feature type="region of interest" description="Disordered" evidence="3">
    <location>
        <begin position="1"/>
        <end position="52"/>
    </location>
</feature>
<comment type="similarity">
    <text evidence="1">Belongs to the CCR4/nocturin family.</text>
</comment>
<dbReference type="OrthoDB" id="276515at2759"/>
<keyword evidence="2" id="KW-0378">Hydrolase</keyword>
<dbReference type="PANTHER" id="PTHR12121:SF45">
    <property type="entry name" value="NOCTURNIN"/>
    <property type="match status" value="1"/>
</dbReference>
<evidence type="ECO:0000313" key="5">
    <source>
        <dbReference type="Proteomes" id="UP000023152"/>
    </source>
</evidence>
<evidence type="ECO:0000256" key="3">
    <source>
        <dbReference type="SAM" id="MobiDB-lite"/>
    </source>
</evidence>
<dbReference type="PANTHER" id="PTHR12121">
    <property type="entry name" value="CARBON CATABOLITE REPRESSOR PROTEIN 4"/>
    <property type="match status" value="1"/>
</dbReference>
<dbReference type="InterPro" id="IPR036691">
    <property type="entry name" value="Endo/exonu/phosph_ase_sf"/>
</dbReference>
<protein>
    <recommendedName>
        <fullName evidence="6">Endonuclease/exonuclease/phosphatase domain-containing protein</fullName>
    </recommendedName>
</protein>
<name>X6NAC5_RETFI</name>
<comment type="caution">
    <text evidence="4">The sequence shown here is derived from an EMBL/GenBank/DDBJ whole genome shotgun (WGS) entry which is preliminary data.</text>
</comment>
<proteinExistence type="inferred from homology"/>
<dbReference type="InterPro" id="IPR050410">
    <property type="entry name" value="CCR4/nocturin_mRNA_transcr"/>
</dbReference>
<reference evidence="4 5" key="1">
    <citation type="journal article" date="2013" name="Curr. Biol.">
        <title>The Genome of the Foraminiferan Reticulomyxa filosa.</title>
        <authorList>
            <person name="Glockner G."/>
            <person name="Hulsmann N."/>
            <person name="Schleicher M."/>
            <person name="Noegel A.A."/>
            <person name="Eichinger L."/>
            <person name="Gallinger C."/>
            <person name="Pawlowski J."/>
            <person name="Sierra R."/>
            <person name="Euteneuer U."/>
            <person name="Pillet L."/>
            <person name="Moustafa A."/>
            <person name="Platzer M."/>
            <person name="Groth M."/>
            <person name="Szafranski K."/>
            <person name="Schliwa M."/>
        </authorList>
    </citation>
    <scope>NUCLEOTIDE SEQUENCE [LARGE SCALE GENOMIC DNA]</scope>
</reference>
<feature type="non-terminal residue" evidence="4">
    <location>
        <position position="286"/>
    </location>
</feature>
<dbReference type="GO" id="GO:0000175">
    <property type="term" value="F:3'-5'-RNA exonuclease activity"/>
    <property type="evidence" value="ECO:0007669"/>
    <property type="project" value="TreeGrafter"/>
</dbReference>
<evidence type="ECO:0000313" key="4">
    <source>
        <dbReference type="EMBL" id="ETO22719.1"/>
    </source>
</evidence>
<dbReference type="SUPFAM" id="SSF56219">
    <property type="entry name" value="DNase I-like"/>
    <property type="match status" value="1"/>
</dbReference>
<keyword evidence="5" id="KW-1185">Reference proteome</keyword>
<dbReference type="Proteomes" id="UP000023152">
    <property type="component" value="Unassembled WGS sequence"/>
</dbReference>
<feature type="compositionally biased region" description="Basic and acidic residues" evidence="3">
    <location>
        <begin position="1"/>
        <end position="24"/>
    </location>
</feature>